<dbReference type="AlphaFoldDB" id="A0A6L2KY99"/>
<feature type="compositionally biased region" description="Basic and acidic residues" evidence="1">
    <location>
        <begin position="8"/>
        <end position="24"/>
    </location>
</feature>
<feature type="non-terminal residue" evidence="2">
    <location>
        <position position="1"/>
    </location>
</feature>
<feature type="region of interest" description="Disordered" evidence="1">
    <location>
        <begin position="1"/>
        <end position="29"/>
    </location>
</feature>
<reference evidence="2" key="1">
    <citation type="journal article" date="2019" name="Sci. Rep.">
        <title>Draft genome of Tanacetum cinerariifolium, the natural source of mosquito coil.</title>
        <authorList>
            <person name="Yamashiro T."/>
            <person name="Shiraishi A."/>
            <person name="Satake H."/>
            <person name="Nakayama K."/>
        </authorList>
    </citation>
    <scope>NUCLEOTIDE SEQUENCE</scope>
</reference>
<evidence type="ECO:0000313" key="2">
    <source>
        <dbReference type="EMBL" id="GEU54206.1"/>
    </source>
</evidence>
<protein>
    <submittedName>
        <fullName evidence="2">Uncharacterized protein</fullName>
    </submittedName>
</protein>
<comment type="caution">
    <text evidence="2">The sequence shown here is derived from an EMBL/GenBank/DDBJ whole genome shotgun (WGS) entry which is preliminary data.</text>
</comment>
<evidence type="ECO:0000256" key="1">
    <source>
        <dbReference type="SAM" id="MobiDB-lite"/>
    </source>
</evidence>
<proteinExistence type="predicted"/>
<sequence length="573" mass="65644">LRKSGRRPGKEVIVEQDNDNKYIDVNDETSDDDFMDMGRNSMYASDLRKNGRRPGKEVIVKQDNDGKYIDVNDELSDDDFVDMGRNSVYASGDMLGLKNKRLDVLEGKTNRDDEMVRSWKHQYVNDKEITPADVKMRMRKSEEADLNFKLNFIVLFTSIMGNIRQKGMYYVDGTKCNDSIVCRRRPPMKVWTAELLSEREAEEVNCGGFGHGELEKKFVDEEGDPIPKNIEGCIWMLKNYVNNITNERKEFEKMLSAAEHMFPGNVNLIGFADKYINSLKCISGCNNSGTNAPIHQTEEKEKDVQGEDGFHNMNRVEAFTDEGYRAQRNKEVEVGASDIGVKNQVRKENMIDVLTQQAFKSVAKEVERSIEMLKNMETDDIPSFSVEGEASDVFMFHGRRVMSKSNIVRSPFYDRVVDVDAVLSSEENKSISGQQSIGLQMKSLGKDYVDSNILDTWAVVRNYLEEYRSNDSPLRLFLLTFVVDKDSFVVLNNDDLWFKRVVQHVESITKTRSELNNLKKVDLGMHNWDLRLDAKHGNLQKQLTILCKKYAAVILMADCDMMKTKVKAHMGTK</sequence>
<name>A0A6L2KY99_TANCI</name>
<dbReference type="EMBL" id="BKCJ010003296">
    <property type="protein sequence ID" value="GEU54206.1"/>
    <property type="molecule type" value="Genomic_DNA"/>
</dbReference>
<accession>A0A6L2KY99</accession>
<gene>
    <name evidence="2" type="ORF">Tci_026184</name>
</gene>
<organism evidence="2">
    <name type="scientific">Tanacetum cinerariifolium</name>
    <name type="common">Dalmatian daisy</name>
    <name type="synonym">Chrysanthemum cinerariifolium</name>
    <dbReference type="NCBI Taxonomy" id="118510"/>
    <lineage>
        <taxon>Eukaryota</taxon>
        <taxon>Viridiplantae</taxon>
        <taxon>Streptophyta</taxon>
        <taxon>Embryophyta</taxon>
        <taxon>Tracheophyta</taxon>
        <taxon>Spermatophyta</taxon>
        <taxon>Magnoliopsida</taxon>
        <taxon>eudicotyledons</taxon>
        <taxon>Gunneridae</taxon>
        <taxon>Pentapetalae</taxon>
        <taxon>asterids</taxon>
        <taxon>campanulids</taxon>
        <taxon>Asterales</taxon>
        <taxon>Asteraceae</taxon>
        <taxon>Asteroideae</taxon>
        <taxon>Anthemideae</taxon>
        <taxon>Anthemidinae</taxon>
        <taxon>Tanacetum</taxon>
    </lineage>
</organism>